<evidence type="ECO:0000313" key="3">
    <source>
        <dbReference type="Proteomes" id="UP001516061"/>
    </source>
</evidence>
<evidence type="ECO:0000313" key="2">
    <source>
        <dbReference type="EMBL" id="NRT56424.1"/>
    </source>
</evidence>
<feature type="region of interest" description="Disordered" evidence="1">
    <location>
        <begin position="40"/>
        <end position="69"/>
    </location>
</feature>
<sequence>MPRPPLQIDFDHHRHEAQRLRRQAIATGLDRLLTLLWRQAPGQGRPVTPPVQPAQPTPSQRTGEQRCPC</sequence>
<dbReference type="EMBL" id="JABSNM010000008">
    <property type="protein sequence ID" value="NRT56424.1"/>
    <property type="molecule type" value="Genomic_DNA"/>
</dbReference>
<dbReference type="RefSeq" id="WP_173805441.1">
    <property type="nucleotide sequence ID" value="NZ_JABSNM010000008.1"/>
</dbReference>
<organism evidence="2 3">
    <name type="scientific">Sphaerotilus uruguayifluvii</name>
    <dbReference type="NCBI Taxonomy" id="2735897"/>
    <lineage>
        <taxon>Bacteria</taxon>
        <taxon>Pseudomonadati</taxon>
        <taxon>Pseudomonadota</taxon>
        <taxon>Betaproteobacteria</taxon>
        <taxon>Burkholderiales</taxon>
        <taxon>Sphaerotilaceae</taxon>
        <taxon>Sphaerotilus</taxon>
    </lineage>
</organism>
<dbReference type="Proteomes" id="UP001516061">
    <property type="component" value="Unassembled WGS sequence"/>
</dbReference>
<accession>A0ABX2G4S1</accession>
<evidence type="ECO:0000256" key="1">
    <source>
        <dbReference type="SAM" id="MobiDB-lite"/>
    </source>
</evidence>
<proteinExistence type="predicted"/>
<name>A0ABX2G4S1_9BURK</name>
<reference evidence="2 3" key="1">
    <citation type="submission" date="2020-05" db="EMBL/GenBank/DDBJ databases">
        <title>Genomic Encyclopedia of Type Strains, Phase IV (KMG-V): Genome sequencing to study the core and pangenomes of soil and plant-associated prokaryotes.</title>
        <authorList>
            <person name="Whitman W."/>
        </authorList>
    </citation>
    <scope>NUCLEOTIDE SEQUENCE [LARGE SCALE GENOMIC DNA]</scope>
    <source>
        <strain evidence="2 3">C29</strain>
    </source>
</reference>
<comment type="caution">
    <text evidence="2">The sequence shown here is derived from an EMBL/GenBank/DDBJ whole genome shotgun (WGS) entry which is preliminary data.</text>
</comment>
<keyword evidence="3" id="KW-1185">Reference proteome</keyword>
<gene>
    <name evidence="2" type="ORF">HNQ01_002167</name>
</gene>
<protein>
    <submittedName>
        <fullName evidence="2">Uncharacterized protein</fullName>
    </submittedName>
</protein>
<feature type="compositionally biased region" description="Pro residues" evidence="1">
    <location>
        <begin position="47"/>
        <end position="56"/>
    </location>
</feature>